<gene>
    <name evidence="2" type="ORF">CRENBAI_000449</name>
</gene>
<proteinExistence type="predicted"/>
<dbReference type="EMBL" id="JAHHUM010002686">
    <property type="protein sequence ID" value="KAK5601384.1"/>
    <property type="molecule type" value="Genomic_DNA"/>
</dbReference>
<accession>A0AAV9QXZ7</accession>
<feature type="compositionally biased region" description="Polar residues" evidence="1">
    <location>
        <begin position="193"/>
        <end position="207"/>
    </location>
</feature>
<evidence type="ECO:0000313" key="3">
    <source>
        <dbReference type="Proteomes" id="UP001311232"/>
    </source>
</evidence>
<organism evidence="2 3">
    <name type="scientific">Crenichthys baileyi</name>
    <name type="common">White River springfish</name>
    <dbReference type="NCBI Taxonomy" id="28760"/>
    <lineage>
        <taxon>Eukaryota</taxon>
        <taxon>Metazoa</taxon>
        <taxon>Chordata</taxon>
        <taxon>Craniata</taxon>
        <taxon>Vertebrata</taxon>
        <taxon>Euteleostomi</taxon>
        <taxon>Actinopterygii</taxon>
        <taxon>Neopterygii</taxon>
        <taxon>Teleostei</taxon>
        <taxon>Neoteleostei</taxon>
        <taxon>Acanthomorphata</taxon>
        <taxon>Ovalentaria</taxon>
        <taxon>Atherinomorphae</taxon>
        <taxon>Cyprinodontiformes</taxon>
        <taxon>Goodeidae</taxon>
        <taxon>Crenichthys</taxon>
    </lineage>
</organism>
<protein>
    <submittedName>
        <fullName evidence="2">Uncharacterized protein</fullName>
    </submittedName>
</protein>
<name>A0AAV9QXZ7_9TELE</name>
<evidence type="ECO:0000256" key="1">
    <source>
        <dbReference type="SAM" id="MobiDB-lite"/>
    </source>
</evidence>
<keyword evidence="3" id="KW-1185">Reference proteome</keyword>
<sequence length="458" mass="48544">MLPVRLHSGVLRYISDDRMFPPNLDLADGRQESARDRWVQQQREEAMRHLPANLEVLPSPLLLEQMECEAVQCRSLPAPLVAHPDLAEKPTSSSRQETSAPSTFLLFSTLTSLSARLATPLPKLSSHSPAQDSVATPDELEECLRYCACQIKSFRRASLLYFSPEPTDKVREIEEDYRTAVRQLYCRPPPSSPCLQSAATEQPTPGLQTGAAARPMPGLQGAAAVKPTPSLQGAAAAEQPTPGLQSPVAAEQPMPEDVRRGTPWLKSLEGPGDASAQVIGGPADASAQSTEGPGNASALAQPTEGPGNASTPAHATEGLGLQSSAEFIDRVLFCSANLQTVSSFIAALLHSCSVTGGFLTKPQVPANTGLHSLYVSAGLLVFAFADGRHGLYVSAGLLVFAFATIAGRHGLYVSAGLLVFAFTAQASVLQVPAISSERRPGRLPDLCGLRRATSWSPV</sequence>
<dbReference type="AlphaFoldDB" id="A0AAV9QXZ7"/>
<comment type="caution">
    <text evidence="2">The sequence shown here is derived from an EMBL/GenBank/DDBJ whole genome shotgun (WGS) entry which is preliminary data.</text>
</comment>
<dbReference type="Proteomes" id="UP001311232">
    <property type="component" value="Unassembled WGS sequence"/>
</dbReference>
<reference evidence="2 3" key="1">
    <citation type="submission" date="2021-06" db="EMBL/GenBank/DDBJ databases">
        <authorList>
            <person name="Palmer J.M."/>
        </authorList>
    </citation>
    <scope>NUCLEOTIDE SEQUENCE [LARGE SCALE GENOMIC DNA]</scope>
    <source>
        <strain evidence="2 3">MEX-2019</strain>
        <tissue evidence="2">Muscle</tissue>
    </source>
</reference>
<feature type="region of interest" description="Disordered" evidence="1">
    <location>
        <begin position="191"/>
        <end position="315"/>
    </location>
</feature>
<evidence type="ECO:0000313" key="2">
    <source>
        <dbReference type="EMBL" id="KAK5601384.1"/>
    </source>
</evidence>